<dbReference type="EMBL" id="MBFU01000013">
    <property type="protein sequence ID" value="PWA03493.1"/>
    <property type="molecule type" value="Genomic_DNA"/>
</dbReference>
<protein>
    <submittedName>
        <fullName evidence="2">Uncharacterized protein</fullName>
    </submittedName>
</protein>
<name>A0A2U1JEW4_SMIAN</name>
<proteinExistence type="predicted"/>
<keyword evidence="1" id="KW-0472">Membrane</keyword>
<sequence>MSSQLRKLAAMAGILDLGYTAIFGVELGLAGISSCIPIFGGLVNTVLLCIFTARAKNILIYVNSKSKNNTNMKRMEWIIFLYFISSSIISFVPIVGTIYFAAYKPNIKTWKLINETHKSLRIEIKNGIHLEIEPEKQESEFETISLFENSGIDNPKTRENSFERAHLYWNKNSNYNSSWERYSPCENEPLSPINIRIIESGYDSCGNCEPEVDNQSFCCSPTSLNNVSKNIRNVIGPENIKKLEDLLCYEPKAYSKYLKNKNSAINQNFIAFGFT</sequence>
<dbReference type="AlphaFoldDB" id="A0A2U1JEW4"/>
<keyword evidence="3" id="KW-1185">Reference proteome</keyword>
<gene>
    <name evidence="2" type="ORF">BB558_000352</name>
</gene>
<evidence type="ECO:0000313" key="2">
    <source>
        <dbReference type="EMBL" id="PWA03493.1"/>
    </source>
</evidence>
<evidence type="ECO:0000256" key="1">
    <source>
        <dbReference type="SAM" id="Phobius"/>
    </source>
</evidence>
<keyword evidence="1" id="KW-0812">Transmembrane</keyword>
<accession>A0A2U1JEW4</accession>
<dbReference type="InterPro" id="IPR025187">
    <property type="entry name" value="DUF4112"/>
</dbReference>
<comment type="caution">
    <text evidence="2">The sequence shown here is derived from an EMBL/GenBank/DDBJ whole genome shotgun (WGS) entry which is preliminary data.</text>
</comment>
<organism evidence="2 3">
    <name type="scientific">Smittium angustum</name>
    <dbReference type="NCBI Taxonomy" id="133377"/>
    <lineage>
        <taxon>Eukaryota</taxon>
        <taxon>Fungi</taxon>
        <taxon>Fungi incertae sedis</taxon>
        <taxon>Zoopagomycota</taxon>
        <taxon>Kickxellomycotina</taxon>
        <taxon>Harpellomycetes</taxon>
        <taxon>Harpellales</taxon>
        <taxon>Legeriomycetaceae</taxon>
        <taxon>Smittium</taxon>
    </lineage>
</organism>
<feature type="transmembrane region" description="Helical" evidence="1">
    <location>
        <begin position="77"/>
        <end position="102"/>
    </location>
</feature>
<dbReference type="Proteomes" id="UP000245591">
    <property type="component" value="Unassembled WGS sequence"/>
</dbReference>
<feature type="transmembrane region" description="Helical" evidence="1">
    <location>
        <begin position="36"/>
        <end position="56"/>
    </location>
</feature>
<keyword evidence="1" id="KW-1133">Transmembrane helix</keyword>
<reference evidence="2 3" key="1">
    <citation type="journal article" date="2018" name="MBio">
        <title>Comparative Genomics Reveals the Core Gene Toolbox for the Fungus-Insect Symbiosis.</title>
        <authorList>
            <person name="Wang Y."/>
            <person name="Stata M."/>
            <person name="Wang W."/>
            <person name="Stajich J.E."/>
            <person name="White M.M."/>
            <person name="Moncalvo J.M."/>
        </authorList>
    </citation>
    <scope>NUCLEOTIDE SEQUENCE [LARGE SCALE GENOMIC DNA]</scope>
    <source>
        <strain evidence="2 3">AUS-126-30</strain>
    </source>
</reference>
<evidence type="ECO:0000313" key="3">
    <source>
        <dbReference type="Proteomes" id="UP000245591"/>
    </source>
</evidence>
<dbReference type="Pfam" id="PF13430">
    <property type="entry name" value="DUF4112"/>
    <property type="match status" value="1"/>
</dbReference>